<comment type="caution">
    <text evidence="2">The sequence shown here is derived from an EMBL/GenBank/DDBJ whole genome shotgun (WGS) entry which is preliminary data.</text>
</comment>
<organism evidence="2 3">
    <name type="scientific">Arenimonas donghaensis DSM 18148 = HO3-R19</name>
    <dbReference type="NCBI Taxonomy" id="1121014"/>
    <lineage>
        <taxon>Bacteria</taxon>
        <taxon>Pseudomonadati</taxon>
        <taxon>Pseudomonadota</taxon>
        <taxon>Gammaproteobacteria</taxon>
        <taxon>Lysobacterales</taxon>
        <taxon>Lysobacteraceae</taxon>
        <taxon>Arenimonas</taxon>
    </lineage>
</organism>
<sequence>MSLPRVTRVSWTQAWRLVPSRFPPQGVFDRIARPEDLEALFALESLTNPRLREELGELQLVPRERRVSGPGTQPVMAAFTHLNPAGSRFSDGSHGVFYAARALETAVAETMHHRARFMAATAEPAMRIEMRCYRTAIRGHLHDLRRGWPQMLDPDDYGPPQALARQLRAAGSNGVVYPSVRHAGGECVGVFYPDLVDPCVQARHLVYSWDGQRILPDYAQATLRKMGSGRDEAH</sequence>
<accession>A0A087MGL0</accession>
<gene>
    <name evidence="2" type="ORF">N788_05570</name>
</gene>
<dbReference type="SMART" id="SM00953">
    <property type="entry name" value="RES"/>
    <property type="match status" value="1"/>
</dbReference>
<dbReference type="Pfam" id="PF08808">
    <property type="entry name" value="RES"/>
    <property type="match status" value="1"/>
</dbReference>
<name>A0A087MGL0_9GAMM</name>
<keyword evidence="3" id="KW-1185">Reference proteome</keyword>
<dbReference type="EMBL" id="AVCJ01000034">
    <property type="protein sequence ID" value="KFL36013.1"/>
    <property type="molecule type" value="Genomic_DNA"/>
</dbReference>
<evidence type="ECO:0000313" key="2">
    <source>
        <dbReference type="EMBL" id="KFL36013.1"/>
    </source>
</evidence>
<dbReference type="InterPro" id="IPR014914">
    <property type="entry name" value="RES_dom"/>
</dbReference>
<dbReference type="PATRIC" id="fig|1121014.3.peg.2019"/>
<dbReference type="Proteomes" id="UP000029085">
    <property type="component" value="Unassembled WGS sequence"/>
</dbReference>
<reference evidence="3" key="1">
    <citation type="submission" date="2013-08" db="EMBL/GenBank/DDBJ databases">
        <title>Genome sequencing of Arenimonas donghaensis.</title>
        <authorList>
            <person name="Chen F."/>
            <person name="Wang G."/>
        </authorList>
    </citation>
    <scope>NUCLEOTIDE SEQUENCE [LARGE SCALE GENOMIC DNA]</scope>
    <source>
        <strain evidence="3">HO3-R19</strain>
    </source>
</reference>
<reference evidence="2 3" key="2">
    <citation type="journal article" date="2015" name="Stand. Genomic Sci.">
        <title>High quality draft genomic sequence of Arenimonas donghaensis DSM 18148(T).</title>
        <authorList>
            <person name="Chen F."/>
            <person name="Wang H."/>
            <person name="Cao Y."/>
            <person name="Li X."/>
            <person name="Wang G."/>
        </authorList>
    </citation>
    <scope>NUCLEOTIDE SEQUENCE [LARGE SCALE GENOMIC DNA]</scope>
    <source>
        <strain evidence="2 3">HO3-R19</strain>
    </source>
</reference>
<dbReference type="RefSeq" id="WP_034224751.1">
    <property type="nucleotide sequence ID" value="NZ_AVCJ01000034.1"/>
</dbReference>
<protein>
    <recommendedName>
        <fullName evidence="1">RES domain-containing protein</fullName>
    </recommendedName>
</protein>
<proteinExistence type="predicted"/>
<evidence type="ECO:0000313" key="3">
    <source>
        <dbReference type="Proteomes" id="UP000029085"/>
    </source>
</evidence>
<evidence type="ECO:0000259" key="1">
    <source>
        <dbReference type="SMART" id="SM00953"/>
    </source>
</evidence>
<feature type="domain" description="RES" evidence="1">
    <location>
        <begin position="78"/>
        <end position="202"/>
    </location>
</feature>
<dbReference type="AlphaFoldDB" id="A0A087MGL0"/>